<dbReference type="Proteomes" id="UP000241010">
    <property type="component" value="Unassembled WGS sequence"/>
</dbReference>
<evidence type="ECO:0000313" key="1">
    <source>
        <dbReference type="EMBL" id="PTE20332.1"/>
    </source>
</evidence>
<dbReference type="RefSeq" id="WP_107665249.1">
    <property type="nucleotide sequence ID" value="NZ_PZKG01000115.1"/>
</dbReference>
<evidence type="ECO:0000313" key="2">
    <source>
        <dbReference type="Proteomes" id="UP000241010"/>
    </source>
</evidence>
<gene>
    <name evidence="1" type="ORF">C5F48_18110</name>
</gene>
<sequence length="97" mass="10708">MIDHYLLTSVYDQLVAELVKPTPCELDRPSYVKTILGEIGGIWPEHVRPAEPEPVTTAAEFIKRMEAKHRREGVAHPGAHLTAAEEAGILGDLDLLL</sequence>
<protein>
    <submittedName>
        <fullName evidence="1">Uncharacterized protein</fullName>
    </submittedName>
</protein>
<organism evidence="1 2">
    <name type="scientific">Cereibacter changlensis JA139</name>
    <dbReference type="NCBI Taxonomy" id="1188249"/>
    <lineage>
        <taxon>Bacteria</taxon>
        <taxon>Pseudomonadati</taxon>
        <taxon>Pseudomonadota</taxon>
        <taxon>Alphaproteobacteria</taxon>
        <taxon>Rhodobacterales</taxon>
        <taxon>Paracoccaceae</taxon>
        <taxon>Cereibacter</taxon>
    </lineage>
</organism>
<dbReference type="OrthoDB" id="8456433at2"/>
<reference evidence="1 2" key="1">
    <citation type="submission" date="2018-03" db="EMBL/GenBank/DDBJ databases">
        <title>Cereibacter changlensis.</title>
        <authorList>
            <person name="Meyer T.E."/>
            <person name="Miller S."/>
            <person name="Lodha T."/>
            <person name="Gandham S."/>
            <person name="Chintalapati S."/>
            <person name="Chintalapati V.R."/>
        </authorList>
    </citation>
    <scope>NUCLEOTIDE SEQUENCE [LARGE SCALE GENOMIC DNA]</scope>
    <source>
        <strain evidence="1 2">JA139</strain>
    </source>
</reference>
<keyword evidence="2" id="KW-1185">Reference proteome</keyword>
<accession>A0A2T4JQZ3</accession>
<dbReference type="EMBL" id="PZKG01000115">
    <property type="protein sequence ID" value="PTE20332.1"/>
    <property type="molecule type" value="Genomic_DNA"/>
</dbReference>
<comment type="caution">
    <text evidence="1">The sequence shown here is derived from an EMBL/GenBank/DDBJ whole genome shotgun (WGS) entry which is preliminary data.</text>
</comment>
<proteinExistence type="predicted"/>
<name>A0A2T4JQZ3_9RHOB</name>
<dbReference type="AlphaFoldDB" id="A0A2T4JQZ3"/>